<sequence length="38" mass="4443">MLILHKVTVILNLYIFNSLFFETLFTKQEVIVIVENCG</sequence>
<proteinExistence type="predicted"/>
<dbReference type="EMBL" id="FXTC01000012">
    <property type="protein sequence ID" value="SMO92676.1"/>
    <property type="molecule type" value="Genomic_DNA"/>
</dbReference>
<dbReference type="AlphaFoldDB" id="A0A521F972"/>
<keyword evidence="2" id="KW-1185">Reference proteome</keyword>
<evidence type="ECO:0000313" key="1">
    <source>
        <dbReference type="EMBL" id="SMO92676.1"/>
    </source>
</evidence>
<name>A0A521F972_9FLAO</name>
<reference evidence="1 2" key="1">
    <citation type="submission" date="2017-05" db="EMBL/GenBank/DDBJ databases">
        <authorList>
            <person name="Varghese N."/>
            <person name="Submissions S."/>
        </authorList>
    </citation>
    <scope>NUCLEOTIDE SEQUENCE [LARGE SCALE GENOMIC DNA]</scope>
    <source>
        <strain evidence="1 2">DSM 29371</strain>
    </source>
</reference>
<organism evidence="1 2">
    <name type="scientific">Chryseobacterium rhizoplanae</name>
    <dbReference type="NCBI Taxonomy" id="1609531"/>
    <lineage>
        <taxon>Bacteria</taxon>
        <taxon>Pseudomonadati</taxon>
        <taxon>Bacteroidota</taxon>
        <taxon>Flavobacteriia</taxon>
        <taxon>Flavobacteriales</taxon>
        <taxon>Weeksellaceae</taxon>
        <taxon>Chryseobacterium group</taxon>
        <taxon>Chryseobacterium</taxon>
    </lineage>
</organism>
<gene>
    <name evidence="1" type="ORF">SAMN06265171_112126</name>
</gene>
<dbReference type="Proteomes" id="UP000316916">
    <property type="component" value="Unassembled WGS sequence"/>
</dbReference>
<accession>A0A521F972</accession>
<evidence type="ECO:0000313" key="2">
    <source>
        <dbReference type="Proteomes" id="UP000316916"/>
    </source>
</evidence>
<protein>
    <submittedName>
        <fullName evidence="1">Uncharacterized protein</fullName>
    </submittedName>
</protein>